<comment type="caution">
    <text evidence="1">The sequence shown here is derived from an EMBL/GenBank/DDBJ whole genome shotgun (WGS) entry which is preliminary data.</text>
</comment>
<dbReference type="Proteomes" id="UP001501337">
    <property type="component" value="Unassembled WGS sequence"/>
</dbReference>
<protein>
    <submittedName>
        <fullName evidence="1">GDYXXLXY domain-containing protein</fullName>
    </submittedName>
</protein>
<organism evidence="1 2">
    <name type="scientific">Allohahella marinimesophila</name>
    <dbReference type="NCBI Taxonomy" id="1054972"/>
    <lineage>
        <taxon>Bacteria</taxon>
        <taxon>Pseudomonadati</taxon>
        <taxon>Pseudomonadota</taxon>
        <taxon>Gammaproteobacteria</taxon>
        <taxon>Oceanospirillales</taxon>
        <taxon>Hahellaceae</taxon>
        <taxon>Allohahella</taxon>
    </lineage>
</organism>
<dbReference type="Pfam" id="PF14345">
    <property type="entry name" value="GDYXXLXY"/>
    <property type="match status" value="1"/>
</dbReference>
<reference evidence="2" key="1">
    <citation type="journal article" date="2019" name="Int. J. Syst. Evol. Microbiol.">
        <title>The Global Catalogue of Microorganisms (GCM) 10K type strain sequencing project: providing services to taxonomists for standard genome sequencing and annotation.</title>
        <authorList>
            <consortium name="The Broad Institute Genomics Platform"/>
            <consortium name="The Broad Institute Genome Sequencing Center for Infectious Disease"/>
            <person name="Wu L."/>
            <person name="Ma J."/>
        </authorList>
    </citation>
    <scope>NUCLEOTIDE SEQUENCE [LARGE SCALE GENOMIC DNA]</scope>
    <source>
        <strain evidence="2">JCM 17555</strain>
    </source>
</reference>
<evidence type="ECO:0000313" key="1">
    <source>
        <dbReference type="EMBL" id="GAA3961409.1"/>
    </source>
</evidence>
<sequence length="177" mass="19926">MARHLVVLVLVGILAGFNWAVVEKERILNEGKVLYLELAPVDPRSLMQGDYMALRFAIENDIRQALAQTDEMPQAADGSLIVRLDDRQVASFHRLQDFVPDVVGDSAVTTRADEVQLQYRIRRGQVEFATDAFFFQEGQDTPYEAARYGQFRLGEDGTLILTGLHGTELEHLQPPQP</sequence>
<name>A0ABP7P8H8_9GAMM</name>
<keyword evidence="2" id="KW-1185">Reference proteome</keyword>
<dbReference type="RefSeq" id="WP_344805726.1">
    <property type="nucleotide sequence ID" value="NZ_BAABBO010000009.1"/>
</dbReference>
<evidence type="ECO:0000313" key="2">
    <source>
        <dbReference type="Proteomes" id="UP001501337"/>
    </source>
</evidence>
<gene>
    <name evidence="1" type="ORF">GCM10022278_19320</name>
</gene>
<dbReference type="EMBL" id="BAABBO010000009">
    <property type="protein sequence ID" value="GAA3961409.1"/>
    <property type="molecule type" value="Genomic_DNA"/>
</dbReference>
<accession>A0ABP7P8H8</accession>
<dbReference type="InterPro" id="IPR025833">
    <property type="entry name" value="GDYXXLXY"/>
</dbReference>
<proteinExistence type="predicted"/>